<protein>
    <recommendedName>
        <fullName evidence="4">Peptidase A1 domain-containing protein</fullName>
    </recommendedName>
</protein>
<dbReference type="InterPro" id="IPR033121">
    <property type="entry name" value="PEPTIDASE_A1"/>
</dbReference>
<dbReference type="Proteomes" id="UP000308199">
    <property type="component" value="Unassembled WGS sequence"/>
</dbReference>
<dbReference type="Pfam" id="PF00026">
    <property type="entry name" value="Asp"/>
    <property type="match status" value="1"/>
</dbReference>
<reference evidence="5 6" key="1">
    <citation type="submission" date="2019-02" db="EMBL/GenBank/DDBJ databases">
        <title>Genome sequencing of the rare red list fungi Phellinidium pouzarii.</title>
        <authorList>
            <person name="Buettner E."/>
            <person name="Kellner H."/>
        </authorList>
    </citation>
    <scope>NUCLEOTIDE SEQUENCE [LARGE SCALE GENOMIC DNA]</scope>
    <source>
        <strain evidence="5 6">DSM 108285</strain>
    </source>
</reference>
<dbReference type="PANTHER" id="PTHR47966">
    <property type="entry name" value="BETA-SITE APP-CLEAVING ENZYME, ISOFORM A-RELATED"/>
    <property type="match status" value="1"/>
</dbReference>
<dbReference type="EMBL" id="SGPK01000059">
    <property type="protein sequence ID" value="THH09569.1"/>
    <property type="molecule type" value="Genomic_DNA"/>
</dbReference>
<keyword evidence="6" id="KW-1185">Reference proteome</keyword>
<dbReference type="InterPro" id="IPR021109">
    <property type="entry name" value="Peptidase_aspartic_dom_sf"/>
</dbReference>
<evidence type="ECO:0000313" key="5">
    <source>
        <dbReference type="EMBL" id="THH09569.1"/>
    </source>
</evidence>
<sequence>MSPRRPTLLALACVAAVASVAVNALSVPFSRVSGASSRSSKDTSSNLFDFQNSNNASSADIYVATLSVAGQDFVIQLDTGSSDLWLDTAGIDLSSLTQTGYETGLSYSDGTVAEGPLYVGNVTFGNFTVNQAFISAPGTNATTNQDRGLLGVGPPLLSTVQSALANTIYNGDTLMNNVLDSDPSLPKFTTFSLSRSFATGKTDGGTFTIGEVNSSFSAITSNPQLDVVSKDRWIVLMDNIIVNGRNVSGGSSFSVSGQSSGQTLACLDTGTTLAQIPRTYADAIYGPVPGSILQESAGIYAVPCDAKINVTFVFAGMEFPVHPIDTVTATTDDNGNIVCYSGFPFSDGSDSSEDFLLGDSFLRNVYSLYDYGSFFNESASPFIQLLATTNADQAYPEFDSLSAQRNQSLLSSRSSSGSSPGGTGSGSSSASPSRTSKLGAMSILLAFGLLII</sequence>
<keyword evidence="3" id="KW-0732">Signal</keyword>
<gene>
    <name evidence="5" type="ORF">EW145_g1912</name>
</gene>
<organism evidence="5 6">
    <name type="scientific">Phellinidium pouzarii</name>
    <dbReference type="NCBI Taxonomy" id="167371"/>
    <lineage>
        <taxon>Eukaryota</taxon>
        <taxon>Fungi</taxon>
        <taxon>Dikarya</taxon>
        <taxon>Basidiomycota</taxon>
        <taxon>Agaricomycotina</taxon>
        <taxon>Agaricomycetes</taxon>
        <taxon>Hymenochaetales</taxon>
        <taxon>Hymenochaetaceae</taxon>
        <taxon>Phellinidium</taxon>
    </lineage>
</organism>
<evidence type="ECO:0000256" key="1">
    <source>
        <dbReference type="ARBA" id="ARBA00007447"/>
    </source>
</evidence>
<dbReference type="GO" id="GO:0006508">
    <property type="term" value="P:proteolysis"/>
    <property type="evidence" value="ECO:0007669"/>
    <property type="project" value="InterPro"/>
</dbReference>
<feature type="compositionally biased region" description="Low complexity" evidence="2">
    <location>
        <begin position="409"/>
        <end position="418"/>
    </location>
</feature>
<accession>A0A4S4LD00</accession>
<evidence type="ECO:0000259" key="4">
    <source>
        <dbReference type="PROSITE" id="PS51767"/>
    </source>
</evidence>
<feature type="chain" id="PRO_5020895238" description="Peptidase A1 domain-containing protein" evidence="3">
    <location>
        <begin position="25"/>
        <end position="452"/>
    </location>
</feature>
<evidence type="ECO:0000256" key="3">
    <source>
        <dbReference type="SAM" id="SignalP"/>
    </source>
</evidence>
<proteinExistence type="inferred from homology"/>
<evidence type="ECO:0000313" key="6">
    <source>
        <dbReference type="Proteomes" id="UP000308199"/>
    </source>
</evidence>
<dbReference type="SUPFAM" id="SSF50630">
    <property type="entry name" value="Acid proteases"/>
    <property type="match status" value="1"/>
</dbReference>
<dbReference type="PROSITE" id="PS51767">
    <property type="entry name" value="PEPTIDASE_A1"/>
    <property type="match status" value="1"/>
</dbReference>
<dbReference type="OrthoDB" id="771136at2759"/>
<dbReference type="Gene3D" id="2.40.70.10">
    <property type="entry name" value="Acid Proteases"/>
    <property type="match status" value="2"/>
</dbReference>
<dbReference type="InterPro" id="IPR001461">
    <property type="entry name" value="Aspartic_peptidase_A1"/>
</dbReference>
<dbReference type="AlphaFoldDB" id="A0A4S4LD00"/>
<dbReference type="PRINTS" id="PR00792">
    <property type="entry name" value="PEPSIN"/>
</dbReference>
<comment type="similarity">
    <text evidence="1">Belongs to the peptidase A1 family.</text>
</comment>
<feature type="signal peptide" evidence="3">
    <location>
        <begin position="1"/>
        <end position="24"/>
    </location>
</feature>
<dbReference type="PANTHER" id="PTHR47966:SF57">
    <property type="entry name" value="PEPTIDASE A1 DOMAIN-CONTAINING PROTEIN"/>
    <property type="match status" value="1"/>
</dbReference>
<feature type="region of interest" description="Disordered" evidence="2">
    <location>
        <begin position="409"/>
        <end position="435"/>
    </location>
</feature>
<name>A0A4S4LD00_9AGAM</name>
<dbReference type="GO" id="GO:0004190">
    <property type="term" value="F:aspartic-type endopeptidase activity"/>
    <property type="evidence" value="ECO:0007669"/>
    <property type="project" value="InterPro"/>
</dbReference>
<feature type="compositionally biased region" description="Low complexity" evidence="2">
    <location>
        <begin position="426"/>
        <end position="435"/>
    </location>
</feature>
<comment type="caution">
    <text evidence="5">The sequence shown here is derived from an EMBL/GenBank/DDBJ whole genome shotgun (WGS) entry which is preliminary data.</text>
</comment>
<evidence type="ECO:0000256" key="2">
    <source>
        <dbReference type="SAM" id="MobiDB-lite"/>
    </source>
</evidence>
<feature type="domain" description="Peptidase A1" evidence="4">
    <location>
        <begin position="62"/>
        <end position="379"/>
    </location>
</feature>